<keyword evidence="1" id="KW-0812">Transmembrane</keyword>
<evidence type="ECO:0000313" key="3">
    <source>
        <dbReference type="Proteomes" id="UP000231279"/>
    </source>
</evidence>
<keyword evidence="1" id="KW-0472">Membrane</keyword>
<evidence type="ECO:0000313" key="2">
    <source>
        <dbReference type="EMBL" id="PIN01137.1"/>
    </source>
</evidence>
<gene>
    <name evidence="2" type="ORF">CDL12_26360</name>
</gene>
<dbReference type="Proteomes" id="UP000231279">
    <property type="component" value="Unassembled WGS sequence"/>
</dbReference>
<keyword evidence="3" id="KW-1185">Reference proteome</keyword>
<proteinExistence type="predicted"/>
<evidence type="ECO:0000256" key="1">
    <source>
        <dbReference type="SAM" id="Phobius"/>
    </source>
</evidence>
<dbReference type="EMBL" id="NKXS01006564">
    <property type="protein sequence ID" value="PIN01137.1"/>
    <property type="molecule type" value="Genomic_DNA"/>
</dbReference>
<reference evidence="3" key="1">
    <citation type="journal article" date="2018" name="Gigascience">
        <title>Genome assembly of the Pink Ipe (Handroanthus impetiginosus, Bignoniaceae), a highly valued, ecologically keystone Neotropical timber forest tree.</title>
        <authorList>
            <person name="Silva-Junior O.B."/>
            <person name="Grattapaglia D."/>
            <person name="Novaes E."/>
            <person name="Collevatti R.G."/>
        </authorList>
    </citation>
    <scope>NUCLEOTIDE SEQUENCE [LARGE SCALE GENOMIC DNA]</scope>
    <source>
        <strain evidence="3">cv. UFG-1</strain>
    </source>
</reference>
<sequence length="96" mass="11198">MPNSYTFYSQAKENVNVIFHIPCCLLKKISDFTFTPSPHQNNFEDFDNLFSIFRIIYNLYFGTMFCFLFGHFLLFSLQVAVVVIVAPQSDIQIQLV</sequence>
<keyword evidence="1" id="KW-1133">Transmembrane helix</keyword>
<organism evidence="2 3">
    <name type="scientific">Handroanthus impetiginosus</name>
    <dbReference type="NCBI Taxonomy" id="429701"/>
    <lineage>
        <taxon>Eukaryota</taxon>
        <taxon>Viridiplantae</taxon>
        <taxon>Streptophyta</taxon>
        <taxon>Embryophyta</taxon>
        <taxon>Tracheophyta</taxon>
        <taxon>Spermatophyta</taxon>
        <taxon>Magnoliopsida</taxon>
        <taxon>eudicotyledons</taxon>
        <taxon>Gunneridae</taxon>
        <taxon>Pentapetalae</taxon>
        <taxon>asterids</taxon>
        <taxon>lamiids</taxon>
        <taxon>Lamiales</taxon>
        <taxon>Bignoniaceae</taxon>
        <taxon>Crescentiina</taxon>
        <taxon>Tabebuia alliance</taxon>
        <taxon>Handroanthus</taxon>
    </lineage>
</organism>
<protein>
    <submittedName>
        <fullName evidence="2">Uncharacterized protein</fullName>
    </submittedName>
</protein>
<name>A0A2G9G762_9LAMI</name>
<feature type="transmembrane region" description="Helical" evidence="1">
    <location>
        <begin position="59"/>
        <end position="86"/>
    </location>
</feature>
<comment type="caution">
    <text evidence="2">The sequence shown here is derived from an EMBL/GenBank/DDBJ whole genome shotgun (WGS) entry which is preliminary data.</text>
</comment>
<dbReference type="AlphaFoldDB" id="A0A2G9G762"/>
<accession>A0A2G9G762</accession>